<evidence type="ECO:0000313" key="3">
    <source>
        <dbReference type="EMBL" id="CAF4554838.1"/>
    </source>
</evidence>
<reference evidence="3" key="1">
    <citation type="submission" date="2021-02" db="EMBL/GenBank/DDBJ databases">
        <authorList>
            <person name="Nowell W R."/>
        </authorList>
    </citation>
    <scope>NUCLEOTIDE SEQUENCE</scope>
</reference>
<dbReference type="PANTHER" id="PTHR23282">
    <property type="entry name" value="APICAL ENDOSOMAL GLYCOPROTEIN PRECURSOR"/>
    <property type="match status" value="1"/>
</dbReference>
<dbReference type="SMART" id="SM00137">
    <property type="entry name" value="MAM"/>
    <property type="match status" value="1"/>
</dbReference>
<dbReference type="Gene3D" id="2.60.120.200">
    <property type="match status" value="1"/>
</dbReference>
<evidence type="ECO:0000259" key="2">
    <source>
        <dbReference type="PROSITE" id="PS50060"/>
    </source>
</evidence>
<comment type="caution">
    <text evidence="3">The sequence shown here is derived from an EMBL/GenBank/DDBJ whole genome shotgun (WGS) entry which is preliminary data.</text>
</comment>
<evidence type="ECO:0000256" key="1">
    <source>
        <dbReference type="SAM" id="MobiDB-lite"/>
    </source>
</evidence>
<dbReference type="Pfam" id="PF00629">
    <property type="entry name" value="MAM"/>
    <property type="match status" value="1"/>
</dbReference>
<dbReference type="Proteomes" id="UP000663866">
    <property type="component" value="Unassembled WGS sequence"/>
</dbReference>
<dbReference type="InterPro" id="IPR051560">
    <property type="entry name" value="MAM_domain-containing"/>
</dbReference>
<dbReference type="InterPro" id="IPR013320">
    <property type="entry name" value="ConA-like_dom_sf"/>
</dbReference>
<dbReference type="AlphaFoldDB" id="A0A820ZAZ5"/>
<gene>
    <name evidence="3" type="ORF">OVN521_LOCUS43387</name>
</gene>
<sequence>HDNSTQFKWELHRGPSPSDETGPNRDHSTGYATGQYAFIEASYPQLPGHTARLISRTFEPKTVDCRMIFYYHMLGEDMGELNVYVRFYSNGPLVKIFGVSGERGNFWIRHELKLSYTTAFQVLIEGV</sequence>
<dbReference type="CDD" id="cd06263">
    <property type="entry name" value="MAM"/>
    <property type="match status" value="1"/>
</dbReference>
<protein>
    <recommendedName>
        <fullName evidence="2">MAM domain-containing protein</fullName>
    </recommendedName>
</protein>
<dbReference type="GO" id="GO:0016020">
    <property type="term" value="C:membrane"/>
    <property type="evidence" value="ECO:0007669"/>
    <property type="project" value="InterPro"/>
</dbReference>
<organism evidence="3 4">
    <name type="scientific">Rotaria magnacalcarata</name>
    <dbReference type="NCBI Taxonomy" id="392030"/>
    <lineage>
        <taxon>Eukaryota</taxon>
        <taxon>Metazoa</taxon>
        <taxon>Spiralia</taxon>
        <taxon>Gnathifera</taxon>
        <taxon>Rotifera</taxon>
        <taxon>Eurotatoria</taxon>
        <taxon>Bdelloidea</taxon>
        <taxon>Philodinida</taxon>
        <taxon>Philodinidae</taxon>
        <taxon>Rotaria</taxon>
    </lineage>
</organism>
<keyword evidence="4" id="KW-1185">Reference proteome</keyword>
<accession>A0A820ZAZ5</accession>
<dbReference type="InterPro" id="IPR000998">
    <property type="entry name" value="MAM_dom"/>
</dbReference>
<feature type="non-terminal residue" evidence="3">
    <location>
        <position position="1"/>
    </location>
</feature>
<dbReference type="EMBL" id="CAJOBG010061921">
    <property type="protein sequence ID" value="CAF4554838.1"/>
    <property type="molecule type" value="Genomic_DNA"/>
</dbReference>
<feature type="compositionally biased region" description="Basic and acidic residues" evidence="1">
    <location>
        <begin position="1"/>
        <end position="13"/>
    </location>
</feature>
<feature type="domain" description="MAM" evidence="2">
    <location>
        <begin position="1"/>
        <end position="127"/>
    </location>
</feature>
<evidence type="ECO:0000313" key="4">
    <source>
        <dbReference type="Proteomes" id="UP000663866"/>
    </source>
</evidence>
<proteinExistence type="predicted"/>
<feature type="non-terminal residue" evidence="3">
    <location>
        <position position="127"/>
    </location>
</feature>
<name>A0A820ZAZ5_9BILA</name>
<feature type="region of interest" description="Disordered" evidence="1">
    <location>
        <begin position="1"/>
        <end position="30"/>
    </location>
</feature>
<dbReference type="PANTHER" id="PTHR23282:SF101">
    <property type="entry name" value="MAM DOMAIN-CONTAINING PROTEIN"/>
    <property type="match status" value="1"/>
</dbReference>
<dbReference type="PROSITE" id="PS50060">
    <property type="entry name" value="MAM_2"/>
    <property type="match status" value="1"/>
</dbReference>
<dbReference type="SUPFAM" id="SSF49899">
    <property type="entry name" value="Concanavalin A-like lectins/glucanases"/>
    <property type="match status" value="1"/>
</dbReference>